<proteinExistence type="predicted"/>
<dbReference type="InterPro" id="IPR001347">
    <property type="entry name" value="SIS_dom"/>
</dbReference>
<dbReference type="Gene3D" id="3.40.50.10490">
    <property type="entry name" value="Glucose-6-phosphate isomerase like protein, domain 1"/>
    <property type="match status" value="1"/>
</dbReference>
<dbReference type="PANTHER" id="PTHR30514:SF1">
    <property type="entry name" value="HTH-TYPE TRANSCRIPTIONAL REGULATOR HEXR-RELATED"/>
    <property type="match status" value="1"/>
</dbReference>
<feature type="domain" description="HTH rpiR-type" evidence="4">
    <location>
        <begin position="1"/>
        <end position="64"/>
    </location>
</feature>
<dbReference type="InterPro" id="IPR036388">
    <property type="entry name" value="WH-like_DNA-bd_sf"/>
</dbReference>
<dbReference type="InterPro" id="IPR009057">
    <property type="entry name" value="Homeodomain-like_sf"/>
</dbReference>
<name>A0ABR8NSI9_9MICO</name>
<evidence type="ECO:0000259" key="5">
    <source>
        <dbReference type="PROSITE" id="PS51464"/>
    </source>
</evidence>
<keyword evidence="7" id="KW-1185">Reference proteome</keyword>
<dbReference type="InterPro" id="IPR046348">
    <property type="entry name" value="SIS_dom_sf"/>
</dbReference>
<accession>A0ABR8NSI9</accession>
<evidence type="ECO:0000313" key="7">
    <source>
        <dbReference type="Proteomes" id="UP000598426"/>
    </source>
</evidence>
<reference evidence="6 7" key="1">
    <citation type="submission" date="2020-09" db="EMBL/GenBank/DDBJ databases">
        <title>Isolation and identification of active actinomycetes.</title>
        <authorList>
            <person name="Li X."/>
        </authorList>
    </citation>
    <scope>NUCLEOTIDE SEQUENCE [LARGE SCALE GENOMIC DNA]</scope>
    <source>
        <strain evidence="6 7">NEAU-LLC</strain>
    </source>
</reference>
<evidence type="ECO:0000256" key="1">
    <source>
        <dbReference type="ARBA" id="ARBA00023015"/>
    </source>
</evidence>
<dbReference type="Gene3D" id="1.10.10.10">
    <property type="entry name" value="Winged helix-like DNA-binding domain superfamily/Winged helix DNA-binding domain"/>
    <property type="match status" value="1"/>
</dbReference>
<dbReference type="Pfam" id="PF01418">
    <property type="entry name" value="HTH_6"/>
    <property type="match status" value="1"/>
</dbReference>
<dbReference type="CDD" id="cd05013">
    <property type="entry name" value="SIS_RpiR"/>
    <property type="match status" value="1"/>
</dbReference>
<dbReference type="EMBL" id="JACXZS010000014">
    <property type="protein sequence ID" value="MBD3943610.1"/>
    <property type="molecule type" value="Genomic_DNA"/>
</dbReference>
<dbReference type="PROSITE" id="PS51464">
    <property type="entry name" value="SIS"/>
    <property type="match status" value="1"/>
</dbReference>
<dbReference type="Proteomes" id="UP000598426">
    <property type="component" value="Unassembled WGS sequence"/>
</dbReference>
<feature type="domain" description="SIS" evidence="5">
    <location>
        <begin position="114"/>
        <end position="254"/>
    </location>
</feature>
<evidence type="ECO:0000256" key="2">
    <source>
        <dbReference type="ARBA" id="ARBA00023125"/>
    </source>
</evidence>
<evidence type="ECO:0000259" key="4">
    <source>
        <dbReference type="PROSITE" id="PS51071"/>
    </source>
</evidence>
<dbReference type="InterPro" id="IPR000281">
    <property type="entry name" value="HTH_RpiR"/>
</dbReference>
<dbReference type="SUPFAM" id="SSF53697">
    <property type="entry name" value="SIS domain"/>
    <property type="match status" value="1"/>
</dbReference>
<evidence type="ECO:0000313" key="6">
    <source>
        <dbReference type="EMBL" id="MBD3943610.1"/>
    </source>
</evidence>
<keyword evidence="1" id="KW-0805">Transcription regulation</keyword>
<keyword evidence="3" id="KW-0804">Transcription</keyword>
<dbReference type="InterPro" id="IPR047640">
    <property type="entry name" value="RpiR-like"/>
</dbReference>
<dbReference type="PROSITE" id="PS51071">
    <property type="entry name" value="HTH_RPIR"/>
    <property type="match status" value="1"/>
</dbReference>
<protein>
    <submittedName>
        <fullName evidence="6">MurR/RpiR family transcriptional regulator</fullName>
    </submittedName>
</protein>
<organism evidence="6 7">
    <name type="scientific">Microbacterium helvum</name>
    <dbReference type="NCBI Taxonomy" id="2773713"/>
    <lineage>
        <taxon>Bacteria</taxon>
        <taxon>Bacillati</taxon>
        <taxon>Actinomycetota</taxon>
        <taxon>Actinomycetes</taxon>
        <taxon>Micrococcales</taxon>
        <taxon>Microbacteriaceae</taxon>
        <taxon>Microbacterium</taxon>
    </lineage>
</organism>
<dbReference type="SUPFAM" id="SSF46689">
    <property type="entry name" value="Homeodomain-like"/>
    <property type="match status" value="1"/>
</dbReference>
<sequence>MSASMARIANLLLEYPDLPISMSIFEFADRADVSAPTVTRFCKFIGYRGYTGLRVGAAAELGRSVGEDGLIGEPGASAHPEMSDEDLLRTFLASHVQALRASADLVDLADMRRVARMISDAPQVDVYGVGGSGTVAHSLVDRLYLVGVNARAWTDAHLGLMSGAILPEGAVAIGISSSGETTDTIEMLSEARASGAWTVAITSNPHTTIAEQADVIVQTAPPDDYLDLGSLTSSHVQTFAADLLYLLVSWNRQEHKDRNSAAVMNAISDGRVNARVIRSVPRATEPSPLIP</sequence>
<gene>
    <name evidence="6" type="ORF">IF188_18110</name>
</gene>
<dbReference type="Pfam" id="PF01380">
    <property type="entry name" value="SIS"/>
    <property type="match status" value="1"/>
</dbReference>
<evidence type="ECO:0000256" key="3">
    <source>
        <dbReference type="ARBA" id="ARBA00023163"/>
    </source>
</evidence>
<keyword evidence="2" id="KW-0238">DNA-binding</keyword>
<dbReference type="InterPro" id="IPR035472">
    <property type="entry name" value="RpiR-like_SIS"/>
</dbReference>
<dbReference type="PANTHER" id="PTHR30514">
    <property type="entry name" value="GLUCOKINASE"/>
    <property type="match status" value="1"/>
</dbReference>
<comment type="caution">
    <text evidence="6">The sequence shown here is derived from an EMBL/GenBank/DDBJ whole genome shotgun (WGS) entry which is preliminary data.</text>
</comment>